<feature type="transmembrane region" description="Helical" evidence="10">
    <location>
        <begin position="260"/>
        <end position="280"/>
    </location>
</feature>
<evidence type="ECO:0000313" key="14">
    <source>
        <dbReference type="Proteomes" id="UP001177023"/>
    </source>
</evidence>
<evidence type="ECO:0000256" key="10">
    <source>
        <dbReference type="SAM" id="Phobius"/>
    </source>
</evidence>
<dbReference type="SUPFAM" id="SSF161111">
    <property type="entry name" value="Cation efflux protein transmembrane domain-like"/>
    <property type="match status" value="1"/>
</dbReference>
<evidence type="ECO:0000256" key="6">
    <source>
        <dbReference type="ARBA" id="ARBA00022989"/>
    </source>
</evidence>
<protein>
    <recommendedName>
        <fullName evidence="15">Zinc transporter 2</fullName>
    </recommendedName>
</protein>
<evidence type="ECO:0000259" key="12">
    <source>
        <dbReference type="Pfam" id="PF16916"/>
    </source>
</evidence>
<evidence type="ECO:0000256" key="9">
    <source>
        <dbReference type="SAM" id="MobiDB-lite"/>
    </source>
</evidence>
<reference evidence="13" key="1">
    <citation type="submission" date="2023-06" db="EMBL/GenBank/DDBJ databases">
        <authorList>
            <person name="Delattre M."/>
        </authorList>
    </citation>
    <scope>NUCLEOTIDE SEQUENCE</scope>
    <source>
        <strain evidence="13">AF72</strain>
    </source>
</reference>
<keyword evidence="3" id="KW-0813">Transport</keyword>
<evidence type="ECO:0000256" key="5">
    <source>
        <dbReference type="ARBA" id="ARBA00022906"/>
    </source>
</evidence>
<name>A0AA36D4K4_9BILA</name>
<dbReference type="EMBL" id="CATQJA010002662">
    <property type="protein sequence ID" value="CAJ0580957.1"/>
    <property type="molecule type" value="Genomic_DNA"/>
</dbReference>
<keyword evidence="4 10" id="KW-0812">Transmembrane</keyword>
<organism evidence="13 14">
    <name type="scientific">Mesorhabditis spiculigera</name>
    <dbReference type="NCBI Taxonomy" id="96644"/>
    <lineage>
        <taxon>Eukaryota</taxon>
        <taxon>Metazoa</taxon>
        <taxon>Ecdysozoa</taxon>
        <taxon>Nematoda</taxon>
        <taxon>Chromadorea</taxon>
        <taxon>Rhabditida</taxon>
        <taxon>Rhabditina</taxon>
        <taxon>Rhabditomorpha</taxon>
        <taxon>Rhabditoidea</taxon>
        <taxon>Rhabditidae</taxon>
        <taxon>Mesorhabditinae</taxon>
        <taxon>Mesorhabditis</taxon>
    </lineage>
</organism>
<dbReference type="GO" id="GO:0005886">
    <property type="term" value="C:plasma membrane"/>
    <property type="evidence" value="ECO:0007669"/>
    <property type="project" value="TreeGrafter"/>
</dbReference>
<accession>A0AA36D4K4</accession>
<dbReference type="InterPro" id="IPR002524">
    <property type="entry name" value="Cation_efflux"/>
</dbReference>
<keyword evidence="8 10" id="KW-0472">Membrane</keyword>
<sequence length="410" mass="45491">MRLWFKRDQGTEYHMMEQRKPLYPNEHETDDTARILVDGSHGHDDEEEHCYEDHAFYNGSNNNDDGSRTHCHLMRGWPGGLCQDRRAERVLWAVACLSAFFICLELVGGYLAHSLAIMSDAGHMVSDLVSFLISICAIRWARAAPTRRLSFGYARAEVLGACMSLIILWIITVVLVIFAAQRIIEGKYEIEGNTMLYTSGAGVIFNIIMATILQCGGHGHTHHGMAPSHSHSHSHAHGHSHDAETSSVTSHAQNVNVRAAFIHVVGDLIQSFGVLISAVVVKYTDYQIADPLCTFFFSIIVLFTSIPVLRDIGTLLMEGVPKHVDVTDITKDLLGMQGVKGVHDLHVWALNMEKVAMSAHLAVESAERAVYTAADARRMLANKYPLHSITLQTEVADKTMDTCQSCREVV</sequence>
<keyword evidence="14" id="KW-1185">Reference proteome</keyword>
<feature type="transmembrane region" description="Helical" evidence="10">
    <location>
        <begin position="162"/>
        <end position="184"/>
    </location>
</feature>
<feature type="domain" description="Cation efflux protein transmembrane" evidence="11">
    <location>
        <begin position="91"/>
        <end position="317"/>
    </location>
</feature>
<evidence type="ECO:0000256" key="8">
    <source>
        <dbReference type="ARBA" id="ARBA00023136"/>
    </source>
</evidence>
<dbReference type="InterPro" id="IPR027470">
    <property type="entry name" value="Cation_efflux_CTD"/>
</dbReference>
<dbReference type="Gene3D" id="1.20.1510.10">
    <property type="entry name" value="Cation efflux protein transmembrane domain"/>
    <property type="match status" value="1"/>
</dbReference>
<dbReference type="SUPFAM" id="SSF160240">
    <property type="entry name" value="Cation efflux protein cytoplasmic domain-like"/>
    <property type="match status" value="1"/>
</dbReference>
<dbReference type="Pfam" id="PF16916">
    <property type="entry name" value="ZT_dimer"/>
    <property type="match status" value="1"/>
</dbReference>
<keyword evidence="7" id="KW-0406">Ion transport</keyword>
<feature type="domain" description="Cation efflux protein cytoplasmic" evidence="12">
    <location>
        <begin position="321"/>
        <end position="394"/>
    </location>
</feature>
<feature type="region of interest" description="Disordered" evidence="9">
    <location>
        <begin position="221"/>
        <end position="245"/>
    </location>
</feature>
<feature type="transmembrane region" description="Helical" evidence="10">
    <location>
        <begin position="90"/>
        <end position="112"/>
    </location>
</feature>
<dbReference type="AlphaFoldDB" id="A0AA36D4K4"/>
<evidence type="ECO:0000256" key="7">
    <source>
        <dbReference type="ARBA" id="ARBA00023065"/>
    </source>
</evidence>
<dbReference type="InterPro" id="IPR036837">
    <property type="entry name" value="Cation_efflux_CTD_sf"/>
</dbReference>
<dbReference type="GO" id="GO:0005385">
    <property type="term" value="F:zinc ion transmembrane transporter activity"/>
    <property type="evidence" value="ECO:0007669"/>
    <property type="project" value="TreeGrafter"/>
</dbReference>
<keyword evidence="5" id="KW-0862">Zinc</keyword>
<evidence type="ECO:0000313" key="13">
    <source>
        <dbReference type="EMBL" id="CAJ0580957.1"/>
    </source>
</evidence>
<dbReference type="InterPro" id="IPR050681">
    <property type="entry name" value="CDF/SLC30A"/>
</dbReference>
<feature type="transmembrane region" description="Helical" evidence="10">
    <location>
        <begin position="286"/>
        <end position="309"/>
    </location>
</feature>
<evidence type="ECO:0000256" key="1">
    <source>
        <dbReference type="ARBA" id="ARBA00004141"/>
    </source>
</evidence>
<dbReference type="NCBIfam" id="TIGR01297">
    <property type="entry name" value="CDF"/>
    <property type="match status" value="1"/>
</dbReference>
<dbReference type="FunFam" id="1.20.1510.10:FF:000027">
    <property type="entry name" value="Zinc transporter ttm-1"/>
    <property type="match status" value="1"/>
</dbReference>
<dbReference type="Proteomes" id="UP001177023">
    <property type="component" value="Unassembled WGS sequence"/>
</dbReference>
<proteinExistence type="inferred from homology"/>
<evidence type="ECO:0008006" key="15">
    <source>
        <dbReference type="Google" id="ProtNLM"/>
    </source>
</evidence>
<keyword evidence="6 10" id="KW-1133">Transmembrane helix</keyword>
<evidence type="ECO:0000256" key="3">
    <source>
        <dbReference type="ARBA" id="ARBA00022448"/>
    </source>
</evidence>
<dbReference type="Pfam" id="PF01545">
    <property type="entry name" value="Cation_efflux"/>
    <property type="match status" value="1"/>
</dbReference>
<evidence type="ECO:0000256" key="4">
    <source>
        <dbReference type="ARBA" id="ARBA00022692"/>
    </source>
</evidence>
<keyword evidence="5" id="KW-0864">Zinc transport</keyword>
<gene>
    <name evidence="13" type="ORF">MSPICULIGERA_LOCUS19128</name>
</gene>
<feature type="non-terminal residue" evidence="13">
    <location>
        <position position="410"/>
    </location>
</feature>
<dbReference type="InterPro" id="IPR058533">
    <property type="entry name" value="Cation_efflux_TM"/>
</dbReference>
<feature type="transmembrane region" description="Helical" evidence="10">
    <location>
        <begin position="196"/>
        <end position="215"/>
    </location>
</feature>
<dbReference type="GO" id="GO:0010043">
    <property type="term" value="P:response to zinc ion"/>
    <property type="evidence" value="ECO:0007669"/>
    <property type="project" value="TreeGrafter"/>
</dbReference>
<evidence type="ECO:0000259" key="11">
    <source>
        <dbReference type="Pfam" id="PF01545"/>
    </source>
</evidence>
<dbReference type="PANTHER" id="PTHR11562">
    <property type="entry name" value="CATION EFFLUX PROTEIN/ ZINC TRANSPORTER"/>
    <property type="match status" value="1"/>
</dbReference>
<comment type="caution">
    <text evidence="13">The sequence shown here is derived from an EMBL/GenBank/DDBJ whole genome shotgun (WGS) entry which is preliminary data.</text>
</comment>
<dbReference type="PANTHER" id="PTHR11562:SF84">
    <property type="entry name" value="LD05335P"/>
    <property type="match status" value="1"/>
</dbReference>
<feature type="transmembrane region" description="Helical" evidence="10">
    <location>
        <begin position="124"/>
        <end position="141"/>
    </location>
</feature>
<comment type="similarity">
    <text evidence="2">Belongs to the cation diffusion facilitator (CDF) transporter (TC 2.A.4) family. SLC30A subfamily.</text>
</comment>
<dbReference type="InterPro" id="IPR027469">
    <property type="entry name" value="Cation_efflux_TMD_sf"/>
</dbReference>
<comment type="subcellular location">
    <subcellularLocation>
        <location evidence="1">Membrane</location>
        <topology evidence="1">Multi-pass membrane protein</topology>
    </subcellularLocation>
</comment>
<evidence type="ECO:0000256" key="2">
    <source>
        <dbReference type="ARBA" id="ARBA00008873"/>
    </source>
</evidence>